<dbReference type="PANTHER" id="PTHR22835">
    <property type="entry name" value="ZINC FINGER FYVE DOMAIN CONTAINING PROTEIN"/>
    <property type="match status" value="1"/>
</dbReference>
<dbReference type="InterPro" id="IPR001087">
    <property type="entry name" value="GDSL"/>
</dbReference>
<dbReference type="Gene3D" id="3.40.50.1110">
    <property type="entry name" value="SGNH hydrolase"/>
    <property type="match status" value="1"/>
</dbReference>
<accession>A0A4U6UJ80</accession>
<dbReference type="EMBL" id="CM016556">
    <property type="protein sequence ID" value="TKW14253.1"/>
    <property type="molecule type" value="Genomic_DNA"/>
</dbReference>
<evidence type="ECO:0000313" key="6">
    <source>
        <dbReference type="Proteomes" id="UP000298652"/>
    </source>
</evidence>
<dbReference type="PANTHER" id="PTHR22835:SF634">
    <property type="entry name" value="EARLY NODULE-SPECIFIC PROTEIN ENOD8"/>
    <property type="match status" value="1"/>
</dbReference>
<dbReference type="SUPFAM" id="SSF52266">
    <property type="entry name" value="SGNH hydrolase"/>
    <property type="match status" value="1"/>
</dbReference>
<evidence type="ECO:0000256" key="1">
    <source>
        <dbReference type="ARBA" id="ARBA00008668"/>
    </source>
</evidence>
<keyword evidence="2" id="KW-0732">Signal</keyword>
<dbReference type="CDD" id="cd01837">
    <property type="entry name" value="SGNH_plant_lipase_like"/>
    <property type="match status" value="1"/>
</dbReference>
<name>A0A4U6UJ80_SETVI</name>
<dbReference type="InterPro" id="IPR035669">
    <property type="entry name" value="SGNH_plant_lipase-like"/>
</dbReference>
<evidence type="ECO:0000256" key="4">
    <source>
        <dbReference type="ARBA" id="ARBA00023180"/>
    </source>
</evidence>
<dbReference type="InterPro" id="IPR036514">
    <property type="entry name" value="SGNH_hydro_sf"/>
</dbReference>
<evidence type="ECO:0000313" key="5">
    <source>
        <dbReference type="EMBL" id="TKW14253.1"/>
    </source>
</evidence>
<keyword evidence="6" id="KW-1185">Reference proteome</keyword>
<evidence type="ECO:0000256" key="3">
    <source>
        <dbReference type="ARBA" id="ARBA00022801"/>
    </source>
</evidence>
<organism evidence="5 6">
    <name type="scientific">Setaria viridis</name>
    <name type="common">Green bristlegrass</name>
    <name type="synonym">Setaria italica subsp. viridis</name>
    <dbReference type="NCBI Taxonomy" id="4556"/>
    <lineage>
        <taxon>Eukaryota</taxon>
        <taxon>Viridiplantae</taxon>
        <taxon>Streptophyta</taxon>
        <taxon>Embryophyta</taxon>
        <taxon>Tracheophyta</taxon>
        <taxon>Spermatophyta</taxon>
        <taxon>Magnoliopsida</taxon>
        <taxon>Liliopsida</taxon>
        <taxon>Poales</taxon>
        <taxon>Poaceae</taxon>
        <taxon>PACMAD clade</taxon>
        <taxon>Panicoideae</taxon>
        <taxon>Panicodae</taxon>
        <taxon>Paniceae</taxon>
        <taxon>Cenchrinae</taxon>
        <taxon>Setaria</taxon>
    </lineage>
</organism>
<dbReference type="AlphaFoldDB" id="A0A4U6UJ80"/>
<gene>
    <name evidence="5" type="ORF">SEVIR_5G156100v2</name>
</gene>
<proteinExistence type="inferred from homology"/>
<dbReference type="Proteomes" id="UP000298652">
    <property type="component" value="Chromosome 5"/>
</dbReference>
<dbReference type="GO" id="GO:0016788">
    <property type="term" value="F:hydrolase activity, acting on ester bonds"/>
    <property type="evidence" value="ECO:0007669"/>
    <property type="project" value="InterPro"/>
</dbReference>
<keyword evidence="3" id="KW-0378">Hydrolase</keyword>
<dbReference type="SMR" id="A0A4U6UJ80"/>
<dbReference type="Pfam" id="PF00657">
    <property type="entry name" value="Lipase_GDSL"/>
    <property type="match status" value="1"/>
</dbReference>
<evidence type="ECO:0000256" key="2">
    <source>
        <dbReference type="ARBA" id="ARBA00022729"/>
    </source>
</evidence>
<dbReference type="OMA" id="HIKYTIE"/>
<reference evidence="5" key="1">
    <citation type="submission" date="2019-03" db="EMBL/GenBank/DDBJ databases">
        <title>WGS assembly of Setaria viridis.</title>
        <authorList>
            <person name="Huang P."/>
            <person name="Jenkins J."/>
            <person name="Grimwood J."/>
            <person name="Barry K."/>
            <person name="Healey A."/>
            <person name="Mamidi S."/>
            <person name="Sreedasyam A."/>
            <person name="Shu S."/>
            <person name="Feldman M."/>
            <person name="Wu J."/>
            <person name="Yu Y."/>
            <person name="Chen C."/>
            <person name="Johnson J."/>
            <person name="Rokhsar D."/>
            <person name="Baxter I."/>
            <person name="Schmutz J."/>
            <person name="Brutnell T."/>
            <person name="Kellogg E."/>
        </authorList>
    </citation>
    <scope>NUCLEOTIDE SEQUENCE [LARGE SCALE GENOMIC DNA]</scope>
</reference>
<comment type="similarity">
    <text evidence="1">Belongs to the 'GDSL' lipolytic enzyme family.</text>
</comment>
<sequence length="444" mass="46762">MASGGAGAMNGGTATVASAKAVAVPLRLQHYLVMAGVAAAVVLACLRYAPAAAGYGFLAMAPPGVEAGAAARVAAVAVARAADGGEGGEAVAAAGARDPPAPAAPSVVIFNFGDSNSDTGGMAAVNGMNINLPEGRTFFRRPTGRLSDGRLVIDFICESLHTPYLSPYLKALGADFRNGVNFAIGGSTATPGGSPFSLDVQLHQWLYFRARSMEMINLGQRPPIDRDGFRRAIYTIDIGQNDLSAYMHLPFDQVVAKIPAIVAQIKYTIETLYAHGARKFWIHGTGALGCLPQKLAIPRDDNADLDAHGCLKTYNAAARRFNAQLAEALAQLRRRTVDAALVFVDMYAIKYDLVANHTAHGIARPLMACCGYGGPPYNYNHFKACMSAEMQLCDVGARFISWDGVHFTEAANAIVAAKVLTGDYSTPRVTIASLVDAKLVPNDG</sequence>
<dbReference type="Gramene" id="TKW14253">
    <property type="protein sequence ID" value="TKW14253"/>
    <property type="gene ID" value="SEVIR_5G156100v2"/>
</dbReference>
<keyword evidence="4" id="KW-0325">Glycoprotein</keyword>
<protein>
    <submittedName>
        <fullName evidence="5">Uncharacterized protein</fullName>
    </submittedName>
</protein>